<accession>A0A291LDY1</accession>
<evidence type="ECO:0000313" key="2">
    <source>
        <dbReference type="Proteomes" id="UP000230211"/>
    </source>
</evidence>
<dbReference type="Proteomes" id="UP000230211">
    <property type="component" value="Segment"/>
</dbReference>
<protein>
    <submittedName>
        <fullName evidence="1">Uncharacterized protein</fullName>
    </submittedName>
</protein>
<sequence length="132" mass="14722">MITFEEQKSRISDMVRLCGNAVQLITILENTCNILKKNLSGVKVVYVSGGGWASSYVKMVGEKQFELPDEFYVKNDDGQKFKVTTEVTTFGGGHGEGSAYAARNTEIRSVNGNNWDFRDRELTIITKEEALS</sequence>
<dbReference type="EMBL" id="MF498773">
    <property type="protein sequence ID" value="ATI17599.1"/>
    <property type="molecule type" value="Genomic_DNA"/>
</dbReference>
<evidence type="ECO:0000313" key="1">
    <source>
        <dbReference type="EMBL" id="ATI17599.1"/>
    </source>
</evidence>
<organism evidence="1 2">
    <name type="scientific">Aeromonas phage AS-szw</name>
    <dbReference type="NCBI Taxonomy" id="2026114"/>
    <lineage>
        <taxon>Viruses</taxon>
        <taxon>Duplodnaviria</taxon>
        <taxon>Heunggongvirae</taxon>
        <taxon>Uroviricota</taxon>
        <taxon>Caudoviricetes</taxon>
        <taxon>Pantevenvirales</taxon>
        <taxon>Straboviridae</taxon>
        <taxon>Emmerichvirinae</taxon>
        <taxon>Ceceduovirus</taxon>
        <taxon>Ceceduovirus aszj</taxon>
    </lineage>
</organism>
<reference evidence="1 2" key="1">
    <citation type="submission" date="2017-07" db="EMBL/GenBank/DDBJ databases">
        <title>In vitro design and evaluation of phage cocktails against multidrug-resistant Aeromonas salmonicida.</title>
        <authorList>
            <person name="Chen L."/>
            <person name="Yuan S."/>
            <person name="Ma Y."/>
        </authorList>
    </citation>
    <scope>NUCLEOTIDE SEQUENCE [LARGE SCALE GENOMIC DNA]</scope>
</reference>
<name>A0A291LDY1_9CAUD</name>
<proteinExistence type="predicted"/>